<dbReference type="AlphaFoldDB" id="A0A9N9IR75"/>
<feature type="non-terminal residue" evidence="1">
    <location>
        <position position="50"/>
    </location>
</feature>
<name>A0A9N9IR75_FUNMO</name>
<comment type="caution">
    <text evidence="1">The sequence shown here is derived from an EMBL/GenBank/DDBJ whole genome shotgun (WGS) entry which is preliminary data.</text>
</comment>
<keyword evidence="2" id="KW-1185">Reference proteome</keyword>
<sequence>RFTRDDPDSDFKSWELQSFSLIWKSYRRIIILQNIVVDPYHIEERPIEVN</sequence>
<dbReference type="EMBL" id="CAJVPP010022432">
    <property type="protein sequence ID" value="CAG8745082.1"/>
    <property type="molecule type" value="Genomic_DNA"/>
</dbReference>
<proteinExistence type="predicted"/>
<accession>A0A9N9IR75</accession>
<evidence type="ECO:0000313" key="1">
    <source>
        <dbReference type="EMBL" id="CAG8745082.1"/>
    </source>
</evidence>
<reference evidence="1" key="1">
    <citation type="submission" date="2021-06" db="EMBL/GenBank/DDBJ databases">
        <authorList>
            <person name="Kallberg Y."/>
            <person name="Tangrot J."/>
            <person name="Rosling A."/>
        </authorList>
    </citation>
    <scope>NUCLEOTIDE SEQUENCE</scope>
    <source>
        <strain evidence="1">87-6 pot B 2015</strain>
    </source>
</reference>
<evidence type="ECO:0000313" key="2">
    <source>
        <dbReference type="Proteomes" id="UP000789375"/>
    </source>
</evidence>
<gene>
    <name evidence="1" type="ORF">FMOSSE_LOCUS16359</name>
</gene>
<protein>
    <submittedName>
        <fullName evidence="1">7063_t:CDS:1</fullName>
    </submittedName>
</protein>
<dbReference type="Proteomes" id="UP000789375">
    <property type="component" value="Unassembled WGS sequence"/>
</dbReference>
<organism evidence="1 2">
    <name type="scientific">Funneliformis mosseae</name>
    <name type="common">Endomycorrhizal fungus</name>
    <name type="synonym">Glomus mosseae</name>
    <dbReference type="NCBI Taxonomy" id="27381"/>
    <lineage>
        <taxon>Eukaryota</taxon>
        <taxon>Fungi</taxon>
        <taxon>Fungi incertae sedis</taxon>
        <taxon>Mucoromycota</taxon>
        <taxon>Glomeromycotina</taxon>
        <taxon>Glomeromycetes</taxon>
        <taxon>Glomerales</taxon>
        <taxon>Glomeraceae</taxon>
        <taxon>Funneliformis</taxon>
    </lineage>
</organism>